<feature type="transmembrane region" description="Helical" evidence="9">
    <location>
        <begin position="421"/>
        <end position="443"/>
    </location>
</feature>
<dbReference type="GO" id="GO:0004659">
    <property type="term" value="F:prenyltransferase activity"/>
    <property type="evidence" value="ECO:0007669"/>
    <property type="project" value="InterPro"/>
</dbReference>
<keyword evidence="8 9" id="KW-0472">Membrane</keyword>
<protein>
    <submittedName>
        <fullName evidence="11">NAD(P)H dehydrogenase (Quinone)</fullName>
    </submittedName>
</protein>
<feature type="transmembrane region" description="Helical" evidence="9">
    <location>
        <begin position="378"/>
        <end position="400"/>
    </location>
</feature>
<dbReference type="UniPathway" id="UPA00079"/>
<dbReference type="Pfam" id="PF01040">
    <property type="entry name" value="UbiA"/>
    <property type="match status" value="1"/>
</dbReference>
<feature type="transmembrane region" description="Helical" evidence="9">
    <location>
        <begin position="449"/>
        <end position="469"/>
    </location>
</feature>
<comment type="caution">
    <text evidence="11">The sequence shown here is derived from an EMBL/GenBank/DDBJ whole genome shotgun (WGS) entry which is preliminary data.</text>
</comment>
<keyword evidence="12" id="KW-1185">Reference proteome</keyword>
<evidence type="ECO:0000256" key="5">
    <source>
        <dbReference type="ARBA" id="ARBA00022679"/>
    </source>
</evidence>
<dbReference type="Gene3D" id="3.40.50.360">
    <property type="match status" value="1"/>
</dbReference>
<reference evidence="11 12" key="1">
    <citation type="submission" date="2012-12" db="EMBL/GenBank/DDBJ databases">
        <title>Genome assembly of Fulvivirga imtechensis AK7.</title>
        <authorList>
            <person name="Nupur N."/>
            <person name="Khatri I."/>
            <person name="Kumar R."/>
            <person name="Subramanian S."/>
            <person name="Pinnaka A."/>
        </authorList>
    </citation>
    <scope>NUCLEOTIDE SEQUENCE [LARGE SCALE GENOMIC DNA]</scope>
    <source>
        <strain evidence="11 12">AK7</strain>
    </source>
</reference>
<dbReference type="Gene3D" id="1.10.357.140">
    <property type="entry name" value="UbiA prenyltransferase"/>
    <property type="match status" value="1"/>
</dbReference>
<dbReference type="InterPro" id="IPR003680">
    <property type="entry name" value="Flavodoxin_fold"/>
</dbReference>
<dbReference type="SUPFAM" id="SSF52218">
    <property type="entry name" value="Flavoproteins"/>
    <property type="match status" value="1"/>
</dbReference>
<feature type="domain" description="Flavodoxin-like fold" evidence="10">
    <location>
        <begin position="1"/>
        <end position="182"/>
    </location>
</feature>
<dbReference type="eggNOG" id="COG1575">
    <property type="taxonomic scope" value="Bacteria"/>
</dbReference>
<evidence type="ECO:0000259" key="10">
    <source>
        <dbReference type="Pfam" id="PF02525"/>
    </source>
</evidence>
<evidence type="ECO:0000256" key="8">
    <source>
        <dbReference type="ARBA" id="ARBA00023136"/>
    </source>
</evidence>
<feature type="transmembrane region" description="Helical" evidence="9">
    <location>
        <begin position="298"/>
        <end position="315"/>
    </location>
</feature>
<dbReference type="CDD" id="cd13962">
    <property type="entry name" value="PT_UbiA_UBIAD1"/>
    <property type="match status" value="1"/>
</dbReference>
<evidence type="ECO:0000313" key="11">
    <source>
        <dbReference type="EMBL" id="ELR72297.1"/>
    </source>
</evidence>
<evidence type="ECO:0000256" key="3">
    <source>
        <dbReference type="ARBA" id="ARBA00022428"/>
    </source>
</evidence>
<organism evidence="11 12">
    <name type="scientific">Fulvivirga imtechensis AK7</name>
    <dbReference type="NCBI Taxonomy" id="1237149"/>
    <lineage>
        <taxon>Bacteria</taxon>
        <taxon>Pseudomonadati</taxon>
        <taxon>Bacteroidota</taxon>
        <taxon>Cytophagia</taxon>
        <taxon>Cytophagales</taxon>
        <taxon>Fulvivirgaceae</taxon>
        <taxon>Fulvivirga</taxon>
    </lineage>
</organism>
<dbReference type="PANTHER" id="PTHR13929">
    <property type="entry name" value="1,4-DIHYDROXY-2-NAPHTHOATE OCTAPRENYLTRANSFERASE"/>
    <property type="match status" value="1"/>
</dbReference>
<sequence>MNVLVIEGHPRKNSFSGALAQSYKAGAKQAQANVMSYVLADKTFNLHVTTPSPHHQFIEKDVKEAQELIAWADHLVFVYPTWWGTMPALLKGFLDRVFTPGFAFTESEDTNVWGKLLKGKSAQLITTMDTPKWVYQWIYKSPGHRALKQATLQFCGVNPVRILTFSPIKTSNKSQRAQYLEKAFHAGLKLKHGVLSQWGKVRDKIATWLKALRLQFYPMTLVAYATGALGAIHLGHSYNSLIFWIGFFWIFLVEAATVLTNDYYDYRSDKQNKFHSPFTGGSRVLVEKELTFKENRSASLATLILSIVLAGLLFMETTISGKSAALMAVPYLLALGYTAPPLKLSYHGWGELDVGITHSILVVLCGYVFQGGNVLDPFPWLLSIPLFLAILPSIILAGIPDYEADKAVSKKTIAVKIGRKNAAKVALTFVVFATVAGIAWHVFDLLPGAYSLAIFMIVPHALIIVYLLLRYIKNPSPPPRINSLMIATLSYILWFGLIPLFNLL</sequence>
<dbReference type="AlphaFoldDB" id="L8JYM6"/>
<accession>L8JYM6</accession>
<comment type="subcellular location">
    <subcellularLocation>
        <location evidence="1">Membrane</location>
        <topology evidence="1">Multi-pass membrane protein</topology>
    </subcellularLocation>
</comment>
<evidence type="ECO:0000313" key="12">
    <source>
        <dbReference type="Proteomes" id="UP000011135"/>
    </source>
</evidence>
<dbReference type="InterPro" id="IPR000537">
    <property type="entry name" value="UbiA_prenyltransferase"/>
</dbReference>
<feature type="transmembrane region" description="Helical" evidence="9">
    <location>
        <begin position="216"/>
        <end position="235"/>
    </location>
</feature>
<keyword evidence="5" id="KW-0808">Transferase</keyword>
<dbReference type="InterPro" id="IPR026046">
    <property type="entry name" value="UBIAD1"/>
</dbReference>
<dbReference type="GO" id="GO:0042371">
    <property type="term" value="P:vitamin K biosynthetic process"/>
    <property type="evidence" value="ECO:0007669"/>
    <property type="project" value="TreeGrafter"/>
</dbReference>
<comment type="pathway">
    <text evidence="2">Quinol/quinone metabolism; menaquinone biosynthesis.</text>
</comment>
<dbReference type="RefSeq" id="WP_009579151.1">
    <property type="nucleotide sequence ID" value="NZ_AMZN01000025.1"/>
</dbReference>
<proteinExistence type="predicted"/>
<dbReference type="PANTHER" id="PTHR13929:SF0">
    <property type="entry name" value="UBIA PRENYLTRANSFERASE DOMAIN-CONTAINING PROTEIN 1"/>
    <property type="match status" value="1"/>
</dbReference>
<dbReference type="GO" id="GO:0009234">
    <property type="term" value="P:menaquinone biosynthetic process"/>
    <property type="evidence" value="ECO:0007669"/>
    <property type="project" value="UniProtKB-UniPathway"/>
</dbReference>
<evidence type="ECO:0000256" key="1">
    <source>
        <dbReference type="ARBA" id="ARBA00004141"/>
    </source>
</evidence>
<keyword evidence="7 9" id="KW-1133">Transmembrane helix</keyword>
<evidence type="ECO:0000256" key="6">
    <source>
        <dbReference type="ARBA" id="ARBA00022692"/>
    </source>
</evidence>
<keyword evidence="4" id="KW-1003">Cell membrane</keyword>
<dbReference type="InterPro" id="IPR029039">
    <property type="entry name" value="Flavoprotein-like_sf"/>
</dbReference>
<evidence type="ECO:0000256" key="7">
    <source>
        <dbReference type="ARBA" id="ARBA00022989"/>
    </source>
</evidence>
<gene>
    <name evidence="11" type="ORF">C900_01712</name>
</gene>
<name>L8JYM6_9BACT</name>
<dbReference type="Proteomes" id="UP000011135">
    <property type="component" value="Unassembled WGS sequence"/>
</dbReference>
<feature type="transmembrane region" description="Helical" evidence="9">
    <location>
        <begin position="241"/>
        <end position="264"/>
    </location>
</feature>
<dbReference type="Pfam" id="PF02525">
    <property type="entry name" value="Flavodoxin_2"/>
    <property type="match status" value="1"/>
</dbReference>
<dbReference type="STRING" id="1237149.C900_01712"/>
<dbReference type="PATRIC" id="fig|1237149.3.peg.1665"/>
<dbReference type="OrthoDB" id="652200at2"/>
<evidence type="ECO:0000256" key="4">
    <source>
        <dbReference type="ARBA" id="ARBA00022475"/>
    </source>
</evidence>
<evidence type="ECO:0000256" key="9">
    <source>
        <dbReference type="SAM" id="Phobius"/>
    </source>
</evidence>
<dbReference type="eggNOG" id="COG2249">
    <property type="taxonomic scope" value="Bacteria"/>
</dbReference>
<dbReference type="GO" id="GO:0016020">
    <property type="term" value="C:membrane"/>
    <property type="evidence" value="ECO:0007669"/>
    <property type="project" value="UniProtKB-SubCell"/>
</dbReference>
<evidence type="ECO:0000256" key="2">
    <source>
        <dbReference type="ARBA" id="ARBA00004863"/>
    </source>
</evidence>
<keyword evidence="6 9" id="KW-0812">Transmembrane</keyword>
<dbReference type="EMBL" id="AMZN01000025">
    <property type="protein sequence ID" value="ELR72297.1"/>
    <property type="molecule type" value="Genomic_DNA"/>
</dbReference>
<dbReference type="InterPro" id="IPR044878">
    <property type="entry name" value="UbiA_sf"/>
</dbReference>
<feature type="transmembrane region" description="Helical" evidence="9">
    <location>
        <begin position="481"/>
        <end position="501"/>
    </location>
</feature>
<keyword evidence="3" id="KW-0474">Menaquinone biosynthesis</keyword>